<dbReference type="Proteomes" id="UP000887579">
    <property type="component" value="Unplaced"/>
</dbReference>
<dbReference type="WBParaSite" id="ES5_v2.g9394.t1">
    <property type="protein sequence ID" value="ES5_v2.g9394.t1"/>
    <property type="gene ID" value="ES5_v2.g9394"/>
</dbReference>
<name>A0AC34GXM7_9BILA</name>
<evidence type="ECO:0000313" key="1">
    <source>
        <dbReference type="Proteomes" id="UP000887579"/>
    </source>
</evidence>
<evidence type="ECO:0000313" key="2">
    <source>
        <dbReference type="WBParaSite" id="ES5_v2.g9394.t1"/>
    </source>
</evidence>
<proteinExistence type="predicted"/>
<organism evidence="1 2">
    <name type="scientific">Panagrolaimus sp. ES5</name>
    <dbReference type="NCBI Taxonomy" id="591445"/>
    <lineage>
        <taxon>Eukaryota</taxon>
        <taxon>Metazoa</taxon>
        <taxon>Ecdysozoa</taxon>
        <taxon>Nematoda</taxon>
        <taxon>Chromadorea</taxon>
        <taxon>Rhabditida</taxon>
        <taxon>Tylenchina</taxon>
        <taxon>Panagrolaimomorpha</taxon>
        <taxon>Panagrolaimoidea</taxon>
        <taxon>Panagrolaimidae</taxon>
        <taxon>Panagrolaimus</taxon>
    </lineage>
</organism>
<sequence length="145" mass="16823">MSERVRVIREMFINALGPTMSNDQKHQLEELINNDTLSKHELNVKIKELCKESGDETMKKYSDIINTFVLNETKILKKLKNVGDRFEPETRMLLPDAAKIYGNQSISYQKEFEQLKELFDNASSVVKSDLKLFGEPFTFIAKDFI</sequence>
<reference evidence="2" key="1">
    <citation type="submission" date="2022-11" db="UniProtKB">
        <authorList>
            <consortium name="WormBaseParasite"/>
        </authorList>
    </citation>
    <scope>IDENTIFICATION</scope>
</reference>
<protein>
    <submittedName>
        <fullName evidence="2">Uncharacterized protein</fullName>
    </submittedName>
</protein>
<accession>A0AC34GXM7</accession>